<protein>
    <recommendedName>
        <fullName evidence="1">PDZ domain-containing protein</fullName>
    </recommendedName>
</protein>
<keyword evidence="3" id="KW-1185">Reference proteome</keyword>
<dbReference type="InterPro" id="IPR036034">
    <property type="entry name" value="PDZ_sf"/>
</dbReference>
<sequence length="390" mass="43107">MARTIKSAIHQSILWINTFESVEHRWCSRLLMAGVFCWQVDSAWGQLPALPVIPGLTQATLVVTQNGAPFSATPDEDDDLPEFQPEPPVSALAPVYARPLTAPEREALQQQVKQLFAQLDHPDFLTRERAEESLAALTPRAVSTLPETWNTASLEAKVRLANVLKTWMATADDHSLEQICDLLENLEQVSSSTLAIAKAAMRQHEQRTSELAIRQFEKLGGVIEKQVGVFGLRGRIPANEADEEDFKRYAVIGRGYKGGDAGLHYLTRIPRLDLVYYVKSAAITPRALAELQGDLPGLQIQERGLAYLGVTSNQGETPMRLSIVKTGSPADKAGLKEEDLVLRFGGQEVSTFDHLVKLIGEKSPGDKVEVDILRDGQRKQLIVELGEWSK</sequence>
<dbReference type="RefSeq" id="WP_068846255.1">
    <property type="nucleotide sequence ID" value="NZ_LYDR01000039.1"/>
</dbReference>
<dbReference type="AlphaFoldDB" id="A0A1C3ENI3"/>
<dbReference type="EMBL" id="LYDR01000039">
    <property type="protein sequence ID" value="ODA34782.1"/>
    <property type="molecule type" value="Genomic_DNA"/>
</dbReference>
<evidence type="ECO:0000313" key="2">
    <source>
        <dbReference type="EMBL" id="ODA34782.1"/>
    </source>
</evidence>
<dbReference type="InterPro" id="IPR001478">
    <property type="entry name" value="PDZ"/>
</dbReference>
<evidence type="ECO:0000259" key="1">
    <source>
        <dbReference type="SMART" id="SM00228"/>
    </source>
</evidence>
<dbReference type="Gene3D" id="2.30.42.10">
    <property type="match status" value="1"/>
</dbReference>
<organism evidence="2 3">
    <name type="scientific">Planctopirus hydrillae</name>
    <dbReference type="NCBI Taxonomy" id="1841610"/>
    <lineage>
        <taxon>Bacteria</taxon>
        <taxon>Pseudomonadati</taxon>
        <taxon>Planctomycetota</taxon>
        <taxon>Planctomycetia</taxon>
        <taxon>Planctomycetales</taxon>
        <taxon>Planctomycetaceae</taxon>
        <taxon>Planctopirus</taxon>
    </lineage>
</organism>
<dbReference type="OrthoDB" id="251146at2"/>
<dbReference type="SUPFAM" id="SSF50156">
    <property type="entry name" value="PDZ domain-like"/>
    <property type="match status" value="1"/>
</dbReference>
<gene>
    <name evidence="2" type="ORF">A6X21_03740</name>
</gene>
<feature type="domain" description="PDZ" evidence="1">
    <location>
        <begin position="306"/>
        <end position="376"/>
    </location>
</feature>
<dbReference type="SMART" id="SM00228">
    <property type="entry name" value="PDZ"/>
    <property type="match status" value="1"/>
</dbReference>
<proteinExistence type="predicted"/>
<dbReference type="Proteomes" id="UP000094828">
    <property type="component" value="Unassembled WGS sequence"/>
</dbReference>
<dbReference type="Pfam" id="PF13180">
    <property type="entry name" value="PDZ_2"/>
    <property type="match status" value="1"/>
</dbReference>
<dbReference type="STRING" id="1841610.A6X21_03740"/>
<reference evidence="2 3" key="1">
    <citation type="submission" date="2016-05" db="EMBL/GenBank/DDBJ databases">
        <title>Genomic and physiological characterization of Planctopirus sp. isolated from fresh water lake.</title>
        <authorList>
            <person name="Subhash Y."/>
            <person name="Ramana C."/>
        </authorList>
    </citation>
    <scope>NUCLEOTIDE SEQUENCE [LARGE SCALE GENOMIC DNA]</scope>
    <source>
        <strain evidence="2 3">JC280</strain>
    </source>
</reference>
<accession>A0A1C3ENI3</accession>
<name>A0A1C3ENI3_9PLAN</name>
<comment type="caution">
    <text evidence="2">The sequence shown here is derived from an EMBL/GenBank/DDBJ whole genome shotgun (WGS) entry which is preliminary data.</text>
</comment>
<evidence type="ECO:0000313" key="3">
    <source>
        <dbReference type="Proteomes" id="UP000094828"/>
    </source>
</evidence>